<gene>
    <name evidence="2" type="ORF">M407DRAFT_9463</name>
</gene>
<accession>A0A0C3LPQ9</accession>
<protein>
    <submittedName>
        <fullName evidence="2">Uncharacterized protein</fullName>
    </submittedName>
</protein>
<dbReference type="Proteomes" id="UP000054248">
    <property type="component" value="Unassembled WGS sequence"/>
</dbReference>
<organism evidence="2 3">
    <name type="scientific">Tulasnella calospora MUT 4182</name>
    <dbReference type="NCBI Taxonomy" id="1051891"/>
    <lineage>
        <taxon>Eukaryota</taxon>
        <taxon>Fungi</taxon>
        <taxon>Dikarya</taxon>
        <taxon>Basidiomycota</taxon>
        <taxon>Agaricomycotina</taxon>
        <taxon>Agaricomycetes</taxon>
        <taxon>Cantharellales</taxon>
        <taxon>Tulasnellaceae</taxon>
        <taxon>Tulasnella</taxon>
    </lineage>
</organism>
<dbReference type="AlphaFoldDB" id="A0A0C3LPQ9"/>
<name>A0A0C3LPQ9_9AGAM</name>
<feature type="transmembrane region" description="Helical" evidence="1">
    <location>
        <begin position="26"/>
        <end position="48"/>
    </location>
</feature>
<keyword evidence="3" id="KW-1185">Reference proteome</keyword>
<evidence type="ECO:0000313" key="2">
    <source>
        <dbReference type="EMBL" id="KIO23377.1"/>
    </source>
</evidence>
<dbReference type="OrthoDB" id="14339at2759"/>
<evidence type="ECO:0000256" key="1">
    <source>
        <dbReference type="SAM" id="Phobius"/>
    </source>
</evidence>
<sequence length="115" mass="12503">MSEQSVANYFALNGATPGRTSPMPSVGAISVSGFMPAIAIAGGSGLLSSNMSGQWASRFSSLEMECSRIISFILKQVDETARNRYKTNLPSSTLFYRIYHRPEIWGTILKTGDFA</sequence>
<dbReference type="EMBL" id="KN823086">
    <property type="protein sequence ID" value="KIO23377.1"/>
    <property type="molecule type" value="Genomic_DNA"/>
</dbReference>
<dbReference type="HOGENOM" id="CLU_2110726_0_0_1"/>
<reference evidence="3" key="2">
    <citation type="submission" date="2015-01" db="EMBL/GenBank/DDBJ databases">
        <title>Evolutionary Origins and Diversification of the Mycorrhizal Mutualists.</title>
        <authorList>
            <consortium name="DOE Joint Genome Institute"/>
            <consortium name="Mycorrhizal Genomics Consortium"/>
            <person name="Kohler A."/>
            <person name="Kuo A."/>
            <person name="Nagy L.G."/>
            <person name="Floudas D."/>
            <person name="Copeland A."/>
            <person name="Barry K.W."/>
            <person name="Cichocki N."/>
            <person name="Veneault-Fourrey C."/>
            <person name="LaButti K."/>
            <person name="Lindquist E.A."/>
            <person name="Lipzen A."/>
            <person name="Lundell T."/>
            <person name="Morin E."/>
            <person name="Murat C."/>
            <person name="Riley R."/>
            <person name="Ohm R."/>
            <person name="Sun H."/>
            <person name="Tunlid A."/>
            <person name="Henrissat B."/>
            <person name="Grigoriev I.V."/>
            <person name="Hibbett D.S."/>
            <person name="Martin F."/>
        </authorList>
    </citation>
    <scope>NUCLEOTIDE SEQUENCE [LARGE SCALE GENOMIC DNA]</scope>
    <source>
        <strain evidence="3">MUT 4182</strain>
    </source>
</reference>
<keyword evidence="1" id="KW-1133">Transmembrane helix</keyword>
<evidence type="ECO:0000313" key="3">
    <source>
        <dbReference type="Proteomes" id="UP000054248"/>
    </source>
</evidence>
<reference evidence="2 3" key="1">
    <citation type="submission" date="2014-04" db="EMBL/GenBank/DDBJ databases">
        <authorList>
            <consortium name="DOE Joint Genome Institute"/>
            <person name="Kuo A."/>
            <person name="Girlanda M."/>
            <person name="Perotto S."/>
            <person name="Kohler A."/>
            <person name="Nagy L.G."/>
            <person name="Floudas D."/>
            <person name="Copeland A."/>
            <person name="Barry K.W."/>
            <person name="Cichocki N."/>
            <person name="Veneault-Fourrey C."/>
            <person name="LaButti K."/>
            <person name="Lindquist E.A."/>
            <person name="Lipzen A."/>
            <person name="Lundell T."/>
            <person name="Morin E."/>
            <person name="Murat C."/>
            <person name="Sun H."/>
            <person name="Tunlid A."/>
            <person name="Henrissat B."/>
            <person name="Grigoriev I.V."/>
            <person name="Hibbett D.S."/>
            <person name="Martin F."/>
            <person name="Nordberg H.P."/>
            <person name="Cantor M.N."/>
            <person name="Hua S.X."/>
        </authorList>
    </citation>
    <scope>NUCLEOTIDE SEQUENCE [LARGE SCALE GENOMIC DNA]</scope>
    <source>
        <strain evidence="2 3">MUT 4182</strain>
    </source>
</reference>
<keyword evidence="1" id="KW-0812">Transmembrane</keyword>
<keyword evidence="1" id="KW-0472">Membrane</keyword>
<proteinExistence type="predicted"/>